<organism evidence="2 3">
    <name type="scientific">Saxophila tyrrhenica</name>
    <dbReference type="NCBI Taxonomy" id="1690608"/>
    <lineage>
        <taxon>Eukaryota</taxon>
        <taxon>Fungi</taxon>
        <taxon>Dikarya</taxon>
        <taxon>Ascomycota</taxon>
        <taxon>Pezizomycotina</taxon>
        <taxon>Dothideomycetes</taxon>
        <taxon>Dothideomycetidae</taxon>
        <taxon>Mycosphaerellales</taxon>
        <taxon>Extremaceae</taxon>
        <taxon>Saxophila</taxon>
    </lineage>
</organism>
<reference evidence="2 3" key="1">
    <citation type="submission" date="2023-08" db="EMBL/GenBank/DDBJ databases">
        <title>Black Yeasts Isolated from many extreme environments.</title>
        <authorList>
            <person name="Coleine C."/>
            <person name="Stajich J.E."/>
            <person name="Selbmann L."/>
        </authorList>
    </citation>
    <scope>NUCLEOTIDE SEQUENCE [LARGE SCALE GENOMIC DNA]</scope>
    <source>
        <strain evidence="2 3">CCFEE 5935</strain>
    </source>
</reference>
<evidence type="ECO:0000313" key="2">
    <source>
        <dbReference type="EMBL" id="KAK5171014.1"/>
    </source>
</evidence>
<dbReference type="SUPFAM" id="SSF51316">
    <property type="entry name" value="Mss4-like"/>
    <property type="match status" value="1"/>
</dbReference>
<dbReference type="EMBL" id="JAVRRT010000006">
    <property type="protein sequence ID" value="KAK5171014.1"/>
    <property type="molecule type" value="Genomic_DNA"/>
</dbReference>
<protein>
    <recommendedName>
        <fullName evidence="4">CENP-V/GFA domain-containing protein</fullName>
    </recommendedName>
</protein>
<comment type="caution">
    <text evidence="2">The sequence shown here is derived from an EMBL/GenBank/DDBJ whole genome shotgun (WGS) entry which is preliminary data.</text>
</comment>
<proteinExistence type="predicted"/>
<gene>
    <name evidence="2" type="ORF">LTR77_004158</name>
</gene>
<dbReference type="Proteomes" id="UP001337655">
    <property type="component" value="Unassembled WGS sequence"/>
</dbReference>
<dbReference type="AlphaFoldDB" id="A0AAV9PC71"/>
<evidence type="ECO:0008006" key="4">
    <source>
        <dbReference type="Google" id="ProtNLM"/>
    </source>
</evidence>
<feature type="region of interest" description="Disordered" evidence="1">
    <location>
        <begin position="228"/>
        <end position="257"/>
    </location>
</feature>
<dbReference type="InterPro" id="IPR011057">
    <property type="entry name" value="Mss4-like_sf"/>
</dbReference>
<dbReference type="GeneID" id="89925504"/>
<name>A0AAV9PC71_9PEZI</name>
<feature type="region of interest" description="Disordered" evidence="1">
    <location>
        <begin position="161"/>
        <end position="187"/>
    </location>
</feature>
<evidence type="ECO:0000313" key="3">
    <source>
        <dbReference type="Proteomes" id="UP001337655"/>
    </source>
</evidence>
<dbReference type="Gene3D" id="3.90.1590.10">
    <property type="entry name" value="glutathione-dependent formaldehyde- activating enzyme (gfa)"/>
    <property type="match status" value="1"/>
</dbReference>
<sequence length="257" mass="28697">MADVNELYGSCACERNQYTIVIPTASTSLAQVFFDNSAANRRSQATPVTAWLRVPLDWVHSTTHAQFDDETHPSIRRTYHMPSIHPTLPPTRRQFCGYCGTHLTAWNEGHGHEADFLDVTLGSLMNESFDTLEALNIINAEDGEEESLVRSDMINEEDHVHPREESMEDQDPAAARQVSSRTSGAMRHRGMPYFEEMVENSRLGRIKRQKGGHTSRDGRTTVEWEVVEIGGDEPTPMETTQSVATGAGGSKRQRVGP</sequence>
<evidence type="ECO:0000256" key="1">
    <source>
        <dbReference type="SAM" id="MobiDB-lite"/>
    </source>
</evidence>
<dbReference type="RefSeq" id="XP_064660042.1">
    <property type="nucleotide sequence ID" value="XM_064801412.1"/>
</dbReference>
<keyword evidence="3" id="KW-1185">Reference proteome</keyword>
<accession>A0AAV9PC71</accession>